<protein>
    <recommendedName>
        <fullName evidence="5">ABC transporter</fullName>
    </recommendedName>
</protein>
<name>A0ABW6KXC5_9ACTN</name>
<feature type="compositionally biased region" description="Polar residues" evidence="1">
    <location>
        <begin position="219"/>
        <end position="236"/>
    </location>
</feature>
<dbReference type="RefSeq" id="WP_388348562.1">
    <property type="nucleotide sequence ID" value="NZ_JBIAFJ010000016.1"/>
</dbReference>
<feature type="transmembrane region" description="Helical" evidence="2">
    <location>
        <begin position="50"/>
        <end position="67"/>
    </location>
</feature>
<evidence type="ECO:0008006" key="5">
    <source>
        <dbReference type="Google" id="ProtNLM"/>
    </source>
</evidence>
<keyword evidence="2" id="KW-1133">Transmembrane helix</keyword>
<evidence type="ECO:0000256" key="1">
    <source>
        <dbReference type="SAM" id="MobiDB-lite"/>
    </source>
</evidence>
<feature type="transmembrane region" description="Helical" evidence="2">
    <location>
        <begin position="190"/>
        <end position="207"/>
    </location>
</feature>
<organism evidence="3 4">
    <name type="scientific">Streptomyces kebangsaanensis</name>
    <dbReference type="NCBI Taxonomy" id="864058"/>
    <lineage>
        <taxon>Bacteria</taxon>
        <taxon>Bacillati</taxon>
        <taxon>Actinomycetota</taxon>
        <taxon>Actinomycetes</taxon>
        <taxon>Kitasatosporales</taxon>
        <taxon>Streptomycetaceae</taxon>
        <taxon>Streptomyces</taxon>
    </lineage>
</organism>
<dbReference type="Proteomes" id="UP001601197">
    <property type="component" value="Unassembled WGS sequence"/>
</dbReference>
<feature type="transmembrane region" description="Helical" evidence="2">
    <location>
        <begin position="88"/>
        <end position="112"/>
    </location>
</feature>
<sequence length="236" mass="24446">MRWALLRELAPPALRSARLLPPAIGTVLGSAVAVAPVVAGVELEVHDVVLLLRCSMVIMALGAAFVLDDPTGRTTEAVPVSRAWVSMLRCLAAVTALGAAWTVQLAVAPLAVPAEARAALPSASLTLEPVTVVAWALVLGSLGARFTAEGSGGVLAAPGMVLVVIAVMLLPEEAAPFAQPQSEGWERSRWIWTAALGAGVLGLGLLLREPRNRGRGWPGSQSRTVEPQPSVHADSS</sequence>
<reference evidence="3 4" key="1">
    <citation type="submission" date="2024-10" db="EMBL/GenBank/DDBJ databases">
        <title>The Natural Products Discovery Center: Release of the First 8490 Sequenced Strains for Exploring Actinobacteria Biosynthetic Diversity.</title>
        <authorList>
            <person name="Kalkreuter E."/>
            <person name="Kautsar S.A."/>
            <person name="Yang D."/>
            <person name="Bader C.D."/>
            <person name="Teijaro C.N."/>
            <person name="Fluegel L."/>
            <person name="Davis C.M."/>
            <person name="Simpson J.R."/>
            <person name="Lauterbach L."/>
            <person name="Steele A.D."/>
            <person name="Gui C."/>
            <person name="Meng S."/>
            <person name="Li G."/>
            <person name="Viehrig K."/>
            <person name="Ye F."/>
            <person name="Su P."/>
            <person name="Kiefer A.F."/>
            <person name="Nichols A."/>
            <person name="Cepeda A.J."/>
            <person name="Yan W."/>
            <person name="Fan B."/>
            <person name="Jiang Y."/>
            <person name="Adhikari A."/>
            <person name="Zheng C.-J."/>
            <person name="Schuster L."/>
            <person name="Cowan T.M."/>
            <person name="Smanski M.J."/>
            <person name="Chevrette M.G."/>
            <person name="De Carvalho L.P.S."/>
            <person name="Shen B."/>
        </authorList>
    </citation>
    <scope>NUCLEOTIDE SEQUENCE [LARGE SCALE GENOMIC DNA]</scope>
    <source>
        <strain evidence="3 4">NPDC007147</strain>
    </source>
</reference>
<feature type="region of interest" description="Disordered" evidence="1">
    <location>
        <begin position="214"/>
        <end position="236"/>
    </location>
</feature>
<comment type="caution">
    <text evidence="3">The sequence shown here is derived from an EMBL/GenBank/DDBJ whole genome shotgun (WGS) entry which is preliminary data.</text>
</comment>
<feature type="transmembrane region" description="Helical" evidence="2">
    <location>
        <begin position="20"/>
        <end position="38"/>
    </location>
</feature>
<evidence type="ECO:0000313" key="4">
    <source>
        <dbReference type="Proteomes" id="UP001601197"/>
    </source>
</evidence>
<keyword evidence="4" id="KW-1185">Reference proteome</keyword>
<evidence type="ECO:0000313" key="3">
    <source>
        <dbReference type="EMBL" id="MFE9171585.1"/>
    </source>
</evidence>
<proteinExistence type="predicted"/>
<feature type="transmembrane region" description="Helical" evidence="2">
    <location>
        <begin position="152"/>
        <end position="170"/>
    </location>
</feature>
<dbReference type="EMBL" id="JBIAFJ010000016">
    <property type="protein sequence ID" value="MFE9171585.1"/>
    <property type="molecule type" value="Genomic_DNA"/>
</dbReference>
<accession>A0ABW6KXC5</accession>
<gene>
    <name evidence="3" type="ORF">ACFYNZ_19015</name>
</gene>
<feature type="transmembrane region" description="Helical" evidence="2">
    <location>
        <begin position="118"/>
        <end position="140"/>
    </location>
</feature>
<keyword evidence="2" id="KW-0472">Membrane</keyword>
<keyword evidence="2" id="KW-0812">Transmembrane</keyword>
<evidence type="ECO:0000256" key="2">
    <source>
        <dbReference type="SAM" id="Phobius"/>
    </source>
</evidence>